<feature type="compositionally biased region" description="Basic and acidic residues" evidence="1">
    <location>
        <begin position="19"/>
        <end position="37"/>
    </location>
</feature>
<sequence length="83" mass="9219">MSNPIVTPVTDEFPTEEEAERKSKTEIAEPKTAPEKKMQRKVAQVVDYKGKKKKKGKEGSSHQLNQTNEKGPTHSLTAPTRSA</sequence>
<accession>A0A2G9TI44</accession>
<name>A0A2G9TI44_TELCI</name>
<keyword evidence="3" id="KW-1185">Reference proteome</keyword>
<dbReference type="EMBL" id="KZ364449">
    <property type="protein sequence ID" value="PIO57649.1"/>
    <property type="molecule type" value="Genomic_DNA"/>
</dbReference>
<dbReference type="Proteomes" id="UP000230423">
    <property type="component" value="Unassembled WGS sequence"/>
</dbReference>
<gene>
    <name evidence="2" type="ORF">TELCIR_20931</name>
</gene>
<organism evidence="2 3">
    <name type="scientific">Teladorsagia circumcincta</name>
    <name type="common">Brown stomach worm</name>
    <name type="synonym">Ostertagia circumcincta</name>
    <dbReference type="NCBI Taxonomy" id="45464"/>
    <lineage>
        <taxon>Eukaryota</taxon>
        <taxon>Metazoa</taxon>
        <taxon>Ecdysozoa</taxon>
        <taxon>Nematoda</taxon>
        <taxon>Chromadorea</taxon>
        <taxon>Rhabditida</taxon>
        <taxon>Rhabditina</taxon>
        <taxon>Rhabditomorpha</taxon>
        <taxon>Strongyloidea</taxon>
        <taxon>Trichostrongylidae</taxon>
        <taxon>Teladorsagia</taxon>
    </lineage>
</organism>
<evidence type="ECO:0000313" key="2">
    <source>
        <dbReference type="EMBL" id="PIO57649.1"/>
    </source>
</evidence>
<feature type="compositionally biased region" description="Polar residues" evidence="1">
    <location>
        <begin position="61"/>
        <end position="83"/>
    </location>
</feature>
<evidence type="ECO:0000256" key="1">
    <source>
        <dbReference type="SAM" id="MobiDB-lite"/>
    </source>
</evidence>
<feature type="region of interest" description="Disordered" evidence="1">
    <location>
        <begin position="1"/>
        <end position="83"/>
    </location>
</feature>
<dbReference type="OrthoDB" id="5867520at2759"/>
<dbReference type="AlphaFoldDB" id="A0A2G9TI44"/>
<evidence type="ECO:0000313" key="3">
    <source>
        <dbReference type="Proteomes" id="UP000230423"/>
    </source>
</evidence>
<proteinExistence type="predicted"/>
<reference evidence="2 3" key="1">
    <citation type="submission" date="2015-09" db="EMBL/GenBank/DDBJ databases">
        <title>Draft genome of the parasitic nematode Teladorsagia circumcincta isolate WARC Sus (inbred).</title>
        <authorList>
            <person name="Mitreva M."/>
        </authorList>
    </citation>
    <scope>NUCLEOTIDE SEQUENCE [LARGE SCALE GENOMIC DNA]</scope>
    <source>
        <strain evidence="2 3">S</strain>
    </source>
</reference>
<protein>
    <submittedName>
        <fullName evidence="2">Uncharacterized protein</fullName>
    </submittedName>
</protein>